<dbReference type="EMBL" id="APJX01000018">
    <property type="protein sequence ID" value="EMS77272.1"/>
    <property type="molecule type" value="Genomic_DNA"/>
</dbReference>
<feature type="transmembrane region" description="Helical" evidence="3">
    <location>
        <begin position="91"/>
        <end position="108"/>
    </location>
</feature>
<keyword evidence="3" id="KW-1133">Transmembrane helix</keyword>
<gene>
    <name evidence="5" type="ORF">Dpo_18c00100</name>
</gene>
<dbReference type="AlphaFoldDB" id="S0FZ97"/>
<comment type="catalytic activity">
    <reaction evidence="2">
        <text>2 GTP = 3',3'-c-di-GMP + 2 diphosphate</text>
        <dbReference type="Rhea" id="RHEA:24898"/>
        <dbReference type="ChEBI" id="CHEBI:33019"/>
        <dbReference type="ChEBI" id="CHEBI:37565"/>
        <dbReference type="ChEBI" id="CHEBI:58805"/>
        <dbReference type="EC" id="2.7.7.65"/>
    </reaction>
</comment>
<dbReference type="Proteomes" id="UP000014216">
    <property type="component" value="Unassembled WGS sequence"/>
</dbReference>
<feature type="transmembrane region" description="Helical" evidence="3">
    <location>
        <begin position="128"/>
        <end position="151"/>
    </location>
</feature>
<dbReference type="NCBIfam" id="TIGR00254">
    <property type="entry name" value="GGDEF"/>
    <property type="match status" value="1"/>
</dbReference>
<keyword evidence="3" id="KW-0472">Membrane</keyword>
<dbReference type="OrthoDB" id="9813903at2"/>
<organism evidence="5 6">
    <name type="scientific">Desulfotignum phosphitoxidans DSM 13687</name>
    <dbReference type="NCBI Taxonomy" id="1286635"/>
    <lineage>
        <taxon>Bacteria</taxon>
        <taxon>Pseudomonadati</taxon>
        <taxon>Thermodesulfobacteriota</taxon>
        <taxon>Desulfobacteria</taxon>
        <taxon>Desulfobacterales</taxon>
        <taxon>Desulfobacteraceae</taxon>
        <taxon>Desulfotignum</taxon>
    </lineage>
</organism>
<name>S0FZ97_9BACT</name>
<keyword evidence="6" id="KW-1185">Reference proteome</keyword>
<dbReference type="InterPro" id="IPR043128">
    <property type="entry name" value="Rev_trsase/Diguanyl_cyclase"/>
</dbReference>
<evidence type="ECO:0000313" key="6">
    <source>
        <dbReference type="Proteomes" id="UP000014216"/>
    </source>
</evidence>
<dbReference type="FunFam" id="3.30.70.270:FF:000001">
    <property type="entry name" value="Diguanylate cyclase domain protein"/>
    <property type="match status" value="1"/>
</dbReference>
<dbReference type="Gene3D" id="3.30.70.270">
    <property type="match status" value="1"/>
</dbReference>
<dbReference type="PANTHER" id="PTHR45138:SF9">
    <property type="entry name" value="DIGUANYLATE CYCLASE DGCM-RELATED"/>
    <property type="match status" value="1"/>
</dbReference>
<feature type="transmembrane region" description="Helical" evidence="3">
    <location>
        <begin position="206"/>
        <end position="223"/>
    </location>
</feature>
<evidence type="ECO:0000256" key="2">
    <source>
        <dbReference type="ARBA" id="ARBA00034247"/>
    </source>
</evidence>
<dbReference type="PANTHER" id="PTHR45138">
    <property type="entry name" value="REGULATORY COMPONENTS OF SENSORY TRANSDUCTION SYSTEM"/>
    <property type="match status" value="1"/>
</dbReference>
<dbReference type="InterPro" id="IPR000160">
    <property type="entry name" value="GGDEF_dom"/>
</dbReference>
<reference evidence="5 6" key="1">
    <citation type="journal article" date="2013" name="Genome Announc.">
        <title>Draft Genome Sequence of Desulfotignum phosphitoxidans DSM 13687 Strain FiPS-3.</title>
        <authorList>
            <person name="Poehlein A."/>
            <person name="Daniel R."/>
            <person name="Simeonova D.D."/>
        </authorList>
    </citation>
    <scope>NUCLEOTIDE SEQUENCE [LARGE SCALE GENOMIC DNA]</scope>
    <source>
        <strain evidence="5 6">DSM 13687</strain>
    </source>
</reference>
<dbReference type="SMART" id="SM00267">
    <property type="entry name" value="GGDEF"/>
    <property type="match status" value="1"/>
</dbReference>
<keyword evidence="3" id="KW-0812">Transmembrane</keyword>
<evidence type="ECO:0000256" key="3">
    <source>
        <dbReference type="SAM" id="Phobius"/>
    </source>
</evidence>
<feature type="transmembrane region" description="Helical" evidence="3">
    <location>
        <begin position="179"/>
        <end position="200"/>
    </location>
</feature>
<proteinExistence type="predicted"/>
<dbReference type="Pfam" id="PF00990">
    <property type="entry name" value="GGDEF"/>
    <property type="match status" value="1"/>
</dbReference>
<dbReference type="EC" id="2.7.7.65" evidence="1"/>
<dbReference type="PROSITE" id="PS50887">
    <property type="entry name" value="GGDEF"/>
    <property type="match status" value="1"/>
</dbReference>
<sequence length="415" mass="47648">MKSIIVWKIKKYLIFYCALVYKAADSLDRPEKSRANTPSEELMKMAFQRQRLSRRVVNDLQKRSTAGVFFYMLVPPVLFFTDGYILRHLTASLVFLSIFTLICLFRLIHVHISKKAPDTRRHDTWHKAVFVVSILLTALAWGVGSAIFLLYSDERTIHLLMIICTVGFCAGGVISFMPVLYLAVAYNFLMLVPAIAAVFIGRDAPSLGIAMILYSVYLVLISLRGNHEYWNALENEYLLEEKTRELEITSRTDVLTGLYNRRHFDELFEREWGLCSRRKSPLTLLICDIDHFKKVNDTYGHPAGDEYLKLISRLIQQVFQRETDLVARYGGEEFVVLLPDRDAEHTRELAQRLGKKIEAAVLEYNKEKIQTTISQGVTSCIPAPDMDRDVLLTRADNAMYEAKNAGRNKIMVDMQ</sequence>
<feature type="transmembrane region" description="Helical" evidence="3">
    <location>
        <begin position="157"/>
        <end position="174"/>
    </location>
</feature>
<evidence type="ECO:0000259" key="4">
    <source>
        <dbReference type="PROSITE" id="PS50887"/>
    </source>
</evidence>
<dbReference type="SUPFAM" id="SSF55073">
    <property type="entry name" value="Nucleotide cyclase"/>
    <property type="match status" value="1"/>
</dbReference>
<accession>S0FZ97</accession>
<feature type="domain" description="GGDEF" evidence="4">
    <location>
        <begin position="280"/>
        <end position="415"/>
    </location>
</feature>
<dbReference type="CDD" id="cd01949">
    <property type="entry name" value="GGDEF"/>
    <property type="match status" value="1"/>
</dbReference>
<comment type="caution">
    <text evidence="5">The sequence shown here is derived from an EMBL/GenBank/DDBJ whole genome shotgun (WGS) entry which is preliminary data.</text>
</comment>
<dbReference type="InterPro" id="IPR050469">
    <property type="entry name" value="Diguanylate_Cyclase"/>
</dbReference>
<protein>
    <recommendedName>
        <fullName evidence="1">diguanylate cyclase</fullName>
        <ecNumber evidence="1">2.7.7.65</ecNumber>
    </recommendedName>
</protein>
<evidence type="ECO:0000313" key="5">
    <source>
        <dbReference type="EMBL" id="EMS77272.1"/>
    </source>
</evidence>
<dbReference type="InterPro" id="IPR029787">
    <property type="entry name" value="Nucleotide_cyclase"/>
</dbReference>
<dbReference type="GO" id="GO:0052621">
    <property type="term" value="F:diguanylate cyclase activity"/>
    <property type="evidence" value="ECO:0007669"/>
    <property type="project" value="UniProtKB-EC"/>
</dbReference>
<feature type="transmembrane region" description="Helical" evidence="3">
    <location>
        <begin position="64"/>
        <end position="85"/>
    </location>
</feature>
<evidence type="ECO:0000256" key="1">
    <source>
        <dbReference type="ARBA" id="ARBA00012528"/>
    </source>
</evidence>